<evidence type="ECO:0000256" key="3">
    <source>
        <dbReference type="ARBA" id="ARBA00011738"/>
    </source>
</evidence>
<dbReference type="GO" id="GO:0006817">
    <property type="term" value="P:phosphate ion transport"/>
    <property type="evidence" value="ECO:0007669"/>
    <property type="project" value="UniProtKB-KW"/>
</dbReference>
<reference evidence="9 10" key="1">
    <citation type="submission" date="2010-08" db="EMBL/GenBank/DDBJ databases">
        <title>Complete sequence of Clostridium cellulovorans 743B.</title>
        <authorList>
            <consortium name="US DOE Joint Genome Institute"/>
            <person name="Lucas S."/>
            <person name="Copeland A."/>
            <person name="Lapidus A."/>
            <person name="Cheng J.-F."/>
            <person name="Bruce D."/>
            <person name="Goodwin L."/>
            <person name="Pitluck S."/>
            <person name="Chertkov O."/>
            <person name="Detter J.C."/>
            <person name="Han C."/>
            <person name="Tapia R."/>
            <person name="Land M."/>
            <person name="Hauser L."/>
            <person name="Chang Y.-J."/>
            <person name="Jeffries C."/>
            <person name="Kyrpides N."/>
            <person name="Ivanova N."/>
            <person name="Mikhailova N."/>
            <person name="Hemme C.L."/>
            <person name="Woyke T."/>
        </authorList>
    </citation>
    <scope>NUCLEOTIDE SEQUENCE [LARGE SCALE GENOMIC DNA]</scope>
    <source>
        <strain evidence="10">ATCC 35296 / DSM 3052 / OCM 3 / 743B</strain>
    </source>
</reference>
<dbReference type="Proteomes" id="UP000002730">
    <property type="component" value="Chromosome"/>
</dbReference>
<accession>D9SL88</accession>
<dbReference type="OrthoDB" id="9814256at2"/>
<dbReference type="HOGENOM" id="CLU_078518_3_0_9"/>
<evidence type="ECO:0000256" key="6">
    <source>
        <dbReference type="ARBA" id="ARBA00022592"/>
    </source>
</evidence>
<dbReference type="InterPro" id="IPR028366">
    <property type="entry name" value="PhoU"/>
</dbReference>
<organism evidence="9 10">
    <name type="scientific">Clostridium cellulovorans (strain ATCC 35296 / DSM 3052 / OCM 3 / 743B)</name>
    <dbReference type="NCBI Taxonomy" id="573061"/>
    <lineage>
        <taxon>Bacteria</taxon>
        <taxon>Bacillati</taxon>
        <taxon>Bacillota</taxon>
        <taxon>Clostridia</taxon>
        <taxon>Eubacteriales</taxon>
        <taxon>Clostridiaceae</taxon>
        <taxon>Clostridium</taxon>
    </lineage>
</organism>
<evidence type="ECO:0000259" key="8">
    <source>
        <dbReference type="Pfam" id="PF01895"/>
    </source>
</evidence>
<dbReference type="STRING" id="573061.Clocel_1860"/>
<gene>
    <name evidence="9" type="ordered locus">Clocel_1860</name>
</gene>
<evidence type="ECO:0000313" key="9">
    <source>
        <dbReference type="EMBL" id="ADL51604.1"/>
    </source>
</evidence>
<dbReference type="InterPro" id="IPR038078">
    <property type="entry name" value="PhoU-like_sf"/>
</dbReference>
<dbReference type="GO" id="GO:0030643">
    <property type="term" value="P:intracellular phosphate ion homeostasis"/>
    <property type="evidence" value="ECO:0007669"/>
    <property type="project" value="InterPro"/>
</dbReference>
<dbReference type="AlphaFoldDB" id="D9SL88"/>
<comment type="subcellular location">
    <subcellularLocation>
        <location evidence="1 7">Cytoplasm</location>
    </subcellularLocation>
</comment>
<keyword evidence="4 7" id="KW-0813">Transport</keyword>
<evidence type="ECO:0000256" key="5">
    <source>
        <dbReference type="ARBA" id="ARBA00022490"/>
    </source>
</evidence>
<dbReference type="NCBIfam" id="TIGR02135">
    <property type="entry name" value="phoU_full"/>
    <property type="match status" value="1"/>
</dbReference>
<evidence type="ECO:0000256" key="1">
    <source>
        <dbReference type="ARBA" id="ARBA00004496"/>
    </source>
</evidence>
<feature type="domain" description="PhoU" evidence="8">
    <location>
        <begin position="16"/>
        <end position="103"/>
    </location>
</feature>
<protein>
    <recommendedName>
        <fullName evidence="7">Phosphate-specific transport system accessory protein PhoU</fullName>
    </recommendedName>
</protein>
<feature type="domain" description="PhoU" evidence="8">
    <location>
        <begin position="119"/>
        <end position="203"/>
    </location>
</feature>
<dbReference type="PANTHER" id="PTHR42930:SF3">
    <property type="entry name" value="PHOSPHATE-SPECIFIC TRANSPORT SYSTEM ACCESSORY PROTEIN PHOU"/>
    <property type="match status" value="1"/>
</dbReference>
<dbReference type="GO" id="GO:0045936">
    <property type="term" value="P:negative regulation of phosphate metabolic process"/>
    <property type="evidence" value="ECO:0007669"/>
    <property type="project" value="InterPro"/>
</dbReference>
<dbReference type="KEGG" id="ccb:Clocel_1860"/>
<dbReference type="Pfam" id="PF01895">
    <property type="entry name" value="PhoU"/>
    <property type="match status" value="2"/>
</dbReference>
<evidence type="ECO:0000313" key="10">
    <source>
        <dbReference type="Proteomes" id="UP000002730"/>
    </source>
</evidence>
<evidence type="ECO:0000256" key="7">
    <source>
        <dbReference type="PIRNR" id="PIRNR003107"/>
    </source>
</evidence>
<dbReference type="PIRSF" id="PIRSF003107">
    <property type="entry name" value="PhoU"/>
    <property type="match status" value="1"/>
</dbReference>
<dbReference type="SUPFAM" id="SSF109755">
    <property type="entry name" value="PhoU-like"/>
    <property type="match status" value="1"/>
</dbReference>
<dbReference type="RefSeq" id="WP_010077180.1">
    <property type="nucleotide sequence ID" value="NC_014393.1"/>
</dbReference>
<keyword evidence="6 7" id="KW-0592">Phosphate transport</keyword>
<dbReference type="PANTHER" id="PTHR42930">
    <property type="entry name" value="PHOSPHATE-SPECIFIC TRANSPORT SYSTEM ACCESSORY PROTEIN PHOU"/>
    <property type="match status" value="1"/>
</dbReference>
<keyword evidence="5 7" id="KW-0963">Cytoplasm</keyword>
<keyword evidence="10" id="KW-1185">Reference proteome</keyword>
<dbReference type="Gene3D" id="1.20.58.220">
    <property type="entry name" value="Phosphate transport system protein phou homolog 2, domain 2"/>
    <property type="match status" value="1"/>
</dbReference>
<sequence length="217" mass="24271">MLKSFDISVKNLHKDLLEMSDATKEQISLAVTALVNHDSALAIKVMDSDDVIDNLQKEIDDKAIRLIAMQNPMATDLRGVFSATKVASDLERMADYAVDIAKISVRYQDEGFHKILQNIQKMTGLVCDMIGEGVNAYLNTNVDDSYTICKKDDEVDDIFRDIFGEVLGIIARGDNATEQLPQLLFVCKYLERAADHVTNICENTIYLVTGVYLDLNK</sequence>
<dbReference type="FunFam" id="1.20.58.220:FF:000004">
    <property type="entry name" value="Phosphate-specific transport system accessory protein PhoU"/>
    <property type="match status" value="1"/>
</dbReference>
<evidence type="ECO:0000256" key="4">
    <source>
        <dbReference type="ARBA" id="ARBA00022448"/>
    </source>
</evidence>
<dbReference type="GO" id="GO:0005737">
    <property type="term" value="C:cytoplasm"/>
    <property type="evidence" value="ECO:0007669"/>
    <property type="project" value="UniProtKB-SubCell"/>
</dbReference>
<comment type="similarity">
    <text evidence="2 7">Belongs to the PhoU family.</text>
</comment>
<dbReference type="EMBL" id="CP002160">
    <property type="protein sequence ID" value="ADL51604.1"/>
    <property type="molecule type" value="Genomic_DNA"/>
</dbReference>
<name>D9SL88_CLOC7</name>
<proteinExistence type="inferred from homology"/>
<comment type="subunit">
    <text evidence="3 7">Homodimer.</text>
</comment>
<dbReference type="InterPro" id="IPR026022">
    <property type="entry name" value="PhoU_dom"/>
</dbReference>
<dbReference type="eggNOG" id="COG0704">
    <property type="taxonomic scope" value="Bacteria"/>
</dbReference>
<evidence type="ECO:0000256" key="2">
    <source>
        <dbReference type="ARBA" id="ARBA00008107"/>
    </source>
</evidence>
<comment type="function">
    <text evidence="7">Plays a role in the regulation of phosphate uptake.</text>
</comment>